<sequence>MPPSSVSQKRPTDLSSSSKRRSATPSNNTHTAHTDLGSPARWNLVSDDAGNIHMVDISSGTGLAYFDEFEPLFDPETDVIFRLFTRFNPDNPQIIQWDDPESLIDSNFNPAHPTRFTIHGWVSGEDANLHGLIRENLLALGEFNVVNVDWGAGAQTINYIQARNRVGAVGEMVSRFIDMLVAVGGASLDDISVTGSSLGAHCAGNAGKFQQGRINTIIGMDPAGPLFSLGQPDIMHHSDGQYVEAIYTNSGLLGFDLPLGHANFYPNGGRSQPGCGIDITGNCAHTRAHQYFAESIGSPLGFVGRRCASHEEILAGVCTESGPQALMGGEPSNYGKGVSGFYHLTTNGQSPFAMG</sequence>
<dbReference type="SUPFAM" id="SSF53474">
    <property type="entry name" value="alpha/beta-Hydrolases"/>
    <property type="match status" value="1"/>
</dbReference>
<evidence type="ECO:0000259" key="6">
    <source>
        <dbReference type="Pfam" id="PF00151"/>
    </source>
</evidence>
<evidence type="ECO:0000256" key="1">
    <source>
        <dbReference type="ARBA" id="ARBA00004613"/>
    </source>
</evidence>
<evidence type="ECO:0000256" key="3">
    <source>
        <dbReference type="ARBA" id="ARBA00022525"/>
    </source>
</evidence>
<dbReference type="CDD" id="cd00707">
    <property type="entry name" value="Pancreat_lipase_like"/>
    <property type="match status" value="1"/>
</dbReference>
<name>Q173Q6_AEDAE</name>
<dbReference type="eggNOG" id="ENOG502RZTK">
    <property type="taxonomic scope" value="Eukaryota"/>
</dbReference>
<dbReference type="InterPro" id="IPR000734">
    <property type="entry name" value="TAG_lipase"/>
</dbReference>
<dbReference type="PhylomeDB" id="Q173Q6"/>
<dbReference type="FunFam" id="3.40.50.1820:FF:000637">
    <property type="entry name" value="AGAP011682-PA"/>
    <property type="match status" value="1"/>
</dbReference>
<dbReference type="GO" id="GO:0016298">
    <property type="term" value="F:lipase activity"/>
    <property type="evidence" value="ECO:0007669"/>
    <property type="project" value="InterPro"/>
</dbReference>
<evidence type="ECO:0000256" key="5">
    <source>
        <dbReference type="SAM" id="MobiDB-lite"/>
    </source>
</evidence>
<dbReference type="InterPro" id="IPR029058">
    <property type="entry name" value="AB_hydrolase_fold"/>
</dbReference>
<feature type="domain" description="Lipase" evidence="6">
    <location>
        <begin position="76"/>
        <end position="352"/>
    </location>
</feature>
<dbReference type="PaxDb" id="7159-AAEL007052-PA"/>
<dbReference type="HOGENOM" id="CLU_027171_2_0_1"/>
<reference evidence="7" key="1">
    <citation type="submission" date="2005-10" db="EMBL/GenBank/DDBJ databases">
        <authorList>
            <person name="Loftus B.J."/>
            <person name="Nene V.M."/>
            <person name="Hannick L.I."/>
            <person name="Bidwell S."/>
            <person name="Haas B."/>
            <person name="Amedeo P."/>
            <person name="Orvis J."/>
            <person name="Wortman J.R."/>
            <person name="White O.R."/>
            <person name="Salzberg S."/>
            <person name="Shumway M."/>
            <person name="Koo H."/>
            <person name="Zhao Y."/>
            <person name="Holmes M."/>
            <person name="Miller J."/>
            <person name="Schatz M."/>
            <person name="Pop M."/>
            <person name="Pai G."/>
            <person name="Utterback T."/>
            <person name="Rogers Y.-H."/>
            <person name="Kravitz S."/>
            <person name="Fraser C.M."/>
        </authorList>
    </citation>
    <scope>NUCLEOTIDE SEQUENCE</scope>
    <source>
        <strain evidence="7">Liverpool</strain>
    </source>
</reference>
<feature type="region of interest" description="Disordered" evidence="5">
    <location>
        <begin position="1"/>
        <end position="40"/>
    </location>
</feature>
<dbReference type="Proteomes" id="UP000682892">
    <property type="component" value="Chromosome 3"/>
</dbReference>
<dbReference type="InterPro" id="IPR033906">
    <property type="entry name" value="Lipase_N"/>
</dbReference>
<dbReference type="InterPro" id="IPR013818">
    <property type="entry name" value="Lipase"/>
</dbReference>
<proteinExistence type="inferred from homology"/>
<dbReference type="PANTHER" id="PTHR11610:SF150">
    <property type="entry name" value="FI01825P-RELATED"/>
    <property type="match status" value="1"/>
</dbReference>
<comment type="similarity">
    <text evidence="2 4">Belongs to the AB hydrolase superfamily. Lipase family.</text>
</comment>
<reference evidence="7" key="2">
    <citation type="journal article" date="2007" name="Science">
        <title>Genome sequence of Aedes aegypti, a major arbovirus vector.</title>
        <authorList>
            <person name="Nene V."/>
            <person name="Wortman J.R."/>
            <person name="Lawson D."/>
            <person name="Haas B."/>
            <person name="Kodira C."/>
            <person name="Tu Z.J."/>
            <person name="Loftus B."/>
            <person name="Xi Z."/>
            <person name="Megy K."/>
            <person name="Grabherr M."/>
            <person name="Ren Q."/>
            <person name="Zdobnov E.M."/>
            <person name="Lobo N.F."/>
            <person name="Campbell K.S."/>
            <person name="Brown S.E."/>
            <person name="Bonaldo M.F."/>
            <person name="Zhu J."/>
            <person name="Sinkins S.P."/>
            <person name="Hogenkamp D.G."/>
            <person name="Amedeo P."/>
            <person name="Arensburger P."/>
            <person name="Atkinson P.W."/>
            <person name="Bidwell S."/>
            <person name="Biedler J."/>
            <person name="Birney E."/>
            <person name="Bruggner R.V."/>
            <person name="Costas J."/>
            <person name="Coy M.R."/>
            <person name="Crabtree J."/>
            <person name="Crawford M."/>
            <person name="Debruyn B."/>
            <person name="Decaprio D."/>
            <person name="Eiglmeier K."/>
            <person name="Eisenstadt E."/>
            <person name="El-Dorry H."/>
            <person name="Gelbart W.M."/>
            <person name="Gomes S.L."/>
            <person name="Hammond M."/>
            <person name="Hannick L.I."/>
            <person name="Hogan J.R."/>
            <person name="Holmes M.H."/>
            <person name="Jaffe D."/>
            <person name="Johnston J.S."/>
            <person name="Kennedy R.C."/>
            <person name="Koo H."/>
            <person name="Kravitz S."/>
            <person name="Kriventseva E.V."/>
            <person name="Kulp D."/>
            <person name="Labutti K."/>
            <person name="Lee E."/>
            <person name="Li S."/>
            <person name="Lovin D.D."/>
            <person name="Mao C."/>
            <person name="Mauceli E."/>
            <person name="Menck C.F."/>
            <person name="Miller J.R."/>
            <person name="Montgomery P."/>
            <person name="Mori A."/>
            <person name="Nascimento A.L."/>
            <person name="Naveira H.F."/>
            <person name="Nusbaum C."/>
            <person name="O'leary S."/>
            <person name="Orvis J."/>
            <person name="Pertea M."/>
            <person name="Quesneville H."/>
            <person name="Reidenbach K.R."/>
            <person name="Rogers Y.H."/>
            <person name="Roth C.W."/>
            <person name="Schneider J.R."/>
            <person name="Schatz M."/>
            <person name="Shumway M."/>
            <person name="Stanke M."/>
            <person name="Stinson E.O."/>
            <person name="Tubio J.M."/>
            <person name="Vanzee J.P."/>
            <person name="Verjovski-Almeida S."/>
            <person name="Werner D."/>
            <person name="White O."/>
            <person name="Wyder S."/>
            <person name="Zeng Q."/>
            <person name="Zhao Q."/>
            <person name="Zhao Y."/>
            <person name="Hill C.A."/>
            <person name="Raikhel A.S."/>
            <person name="Soares M.B."/>
            <person name="Knudson D.L."/>
            <person name="Lee N.H."/>
            <person name="Galagan J."/>
            <person name="Salzberg S.L."/>
            <person name="Paulsen I.T."/>
            <person name="Dimopoulos G."/>
            <person name="Collins F.H."/>
            <person name="Birren B."/>
            <person name="Fraser-Liggett C.M."/>
            <person name="Severson D.W."/>
        </authorList>
    </citation>
    <scope>NUCLEOTIDE SEQUENCE [LARGE SCALE GENOMIC DNA]</scope>
    <source>
        <strain evidence="7">Liverpool</strain>
    </source>
</reference>
<evidence type="ECO:0000313" key="8">
    <source>
        <dbReference type="Proteomes" id="UP000682892"/>
    </source>
</evidence>
<dbReference type="PANTHER" id="PTHR11610">
    <property type="entry name" value="LIPASE"/>
    <property type="match status" value="1"/>
</dbReference>
<comment type="subcellular location">
    <subcellularLocation>
        <location evidence="1">Secreted</location>
    </subcellularLocation>
</comment>
<protein>
    <submittedName>
        <fullName evidence="7">AAEL007052-PA</fullName>
    </submittedName>
</protein>
<dbReference type="Gene3D" id="3.40.50.1820">
    <property type="entry name" value="alpha/beta hydrolase"/>
    <property type="match status" value="1"/>
</dbReference>
<keyword evidence="3" id="KW-0964">Secreted</keyword>
<accession>Q173Q6</accession>
<dbReference type="PRINTS" id="PR00821">
    <property type="entry name" value="TAGLIPASE"/>
</dbReference>
<evidence type="ECO:0000313" key="7">
    <source>
        <dbReference type="EMBL" id="EAT41281.1"/>
    </source>
</evidence>
<gene>
    <name evidence="7" type="ORF">AaeL_AAEL007052</name>
</gene>
<dbReference type="Pfam" id="PF00151">
    <property type="entry name" value="Lipase"/>
    <property type="match status" value="1"/>
</dbReference>
<dbReference type="STRING" id="7159.Q173Q6"/>
<organism evidence="7 8">
    <name type="scientific">Aedes aegypti</name>
    <name type="common">Yellowfever mosquito</name>
    <name type="synonym">Culex aegypti</name>
    <dbReference type="NCBI Taxonomy" id="7159"/>
    <lineage>
        <taxon>Eukaryota</taxon>
        <taxon>Metazoa</taxon>
        <taxon>Ecdysozoa</taxon>
        <taxon>Arthropoda</taxon>
        <taxon>Hexapoda</taxon>
        <taxon>Insecta</taxon>
        <taxon>Pterygota</taxon>
        <taxon>Neoptera</taxon>
        <taxon>Endopterygota</taxon>
        <taxon>Diptera</taxon>
        <taxon>Nematocera</taxon>
        <taxon>Culicoidea</taxon>
        <taxon>Culicidae</taxon>
        <taxon>Culicinae</taxon>
        <taxon>Aedini</taxon>
        <taxon>Aedes</taxon>
        <taxon>Stegomyia</taxon>
    </lineage>
</organism>
<evidence type="ECO:0000256" key="2">
    <source>
        <dbReference type="ARBA" id="ARBA00010701"/>
    </source>
</evidence>
<dbReference type="EMBL" id="CH477418">
    <property type="protein sequence ID" value="EAT41281.1"/>
    <property type="molecule type" value="Genomic_DNA"/>
</dbReference>
<dbReference type="AlphaFoldDB" id="Q173Q6"/>
<dbReference type="VEuPathDB" id="VectorBase:AAEL007052"/>
<dbReference type="GO" id="GO:0005615">
    <property type="term" value="C:extracellular space"/>
    <property type="evidence" value="ECO:0007669"/>
    <property type="project" value="TreeGrafter"/>
</dbReference>
<reference evidence="7" key="3">
    <citation type="submission" date="2012-09" db="EMBL/GenBank/DDBJ databases">
        <authorList>
            <consortium name="VectorBase"/>
        </authorList>
    </citation>
    <scope>NUCLEOTIDE SEQUENCE</scope>
    <source>
        <strain evidence="7">Liverpool</strain>
    </source>
</reference>
<dbReference type="OMA" id="NNSCAHA"/>
<evidence type="ECO:0000256" key="4">
    <source>
        <dbReference type="RuleBase" id="RU004262"/>
    </source>
</evidence>
<dbReference type="GO" id="GO:0016042">
    <property type="term" value="P:lipid catabolic process"/>
    <property type="evidence" value="ECO:0007669"/>
    <property type="project" value="TreeGrafter"/>
</dbReference>
<dbReference type="GO" id="GO:0017171">
    <property type="term" value="F:serine hydrolase activity"/>
    <property type="evidence" value="ECO:0007669"/>
    <property type="project" value="TreeGrafter"/>
</dbReference>